<keyword evidence="1" id="KW-0472">Membrane</keyword>
<dbReference type="EMBL" id="JARKIF010000004">
    <property type="protein sequence ID" value="KAJ7641421.1"/>
    <property type="molecule type" value="Genomic_DNA"/>
</dbReference>
<keyword evidence="3" id="KW-1185">Reference proteome</keyword>
<name>A0AAD7C846_9AGAR</name>
<keyword evidence="1" id="KW-0812">Transmembrane</keyword>
<reference evidence="2" key="1">
    <citation type="submission" date="2023-03" db="EMBL/GenBank/DDBJ databases">
        <title>Massive genome expansion in bonnet fungi (Mycena s.s.) driven by repeated elements and novel gene families across ecological guilds.</title>
        <authorList>
            <consortium name="Lawrence Berkeley National Laboratory"/>
            <person name="Harder C.B."/>
            <person name="Miyauchi S."/>
            <person name="Viragh M."/>
            <person name="Kuo A."/>
            <person name="Thoen E."/>
            <person name="Andreopoulos B."/>
            <person name="Lu D."/>
            <person name="Skrede I."/>
            <person name="Drula E."/>
            <person name="Henrissat B."/>
            <person name="Morin E."/>
            <person name="Kohler A."/>
            <person name="Barry K."/>
            <person name="LaButti K."/>
            <person name="Morin E."/>
            <person name="Salamov A."/>
            <person name="Lipzen A."/>
            <person name="Mereny Z."/>
            <person name="Hegedus B."/>
            <person name="Baldrian P."/>
            <person name="Stursova M."/>
            <person name="Weitz H."/>
            <person name="Taylor A."/>
            <person name="Grigoriev I.V."/>
            <person name="Nagy L.G."/>
            <person name="Martin F."/>
            <person name="Kauserud H."/>
        </authorList>
    </citation>
    <scope>NUCLEOTIDE SEQUENCE</scope>
    <source>
        <strain evidence="2">9284</strain>
    </source>
</reference>
<evidence type="ECO:0000313" key="2">
    <source>
        <dbReference type="EMBL" id="KAJ7641421.1"/>
    </source>
</evidence>
<evidence type="ECO:0008006" key="4">
    <source>
        <dbReference type="Google" id="ProtNLM"/>
    </source>
</evidence>
<feature type="transmembrane region" description="Helical" evidence="1">
    <location>
        <begin position="43"/>
        <end position="63"/>
    </location>
</feature>
<feature type="transmembrane region" description="Helical" evidence="1">
    <location>
        <begin position="70"/>
        <end position="88"/>
    </location>
</feature>
<comment type="caution">
    <text evidence="2">The sequence shown here is derived from an EMBL/GenBank/DDBJ whole genome shotgun (WGS) entry which is preliminary data.</text>
</comment>
<organism evidence="2 3">
    <name type="scientific">Roridomyces roridus</name>
    <dbReference type="NCBI Taxonomy" id="1738132"/>
    <lineage>
        <taxon>Eukaryota</taxon>
        <taxon>Fungi</taxon>
        <taxon>Dikarya</taxon>
        <taxon>Basidiomycota</taxon>
        <taxon>Agaricomycotina</taxon>
        <taxon>Agaricomycetes</taxon>
        <taxon>Agaricomycetidae</taxon>
        <taxon>Agaricales</taxon>
        <taxon>Marasmiineae</taxon>
        <taxon>Mycenaceae</taxon>
        <taxon>Roridomyces</taxon>
    </lineage>
</organism>
<feature type="transmembrane region" description="Helical" evidence="1">
    <location>
        <begin position="94"/>
        <end position="115"/>
    </location>
</feature>
<dbReference type="Proteomes" id="UP001221142">
    <property type="component" value="Unassembled WGS sequence"/>
</dbReference>
<gene>
    <name evidence="2" type="ORF">FB45DRAFT_862609</name>
</gene>
<evidence type="ECO:0000256" key="1">
    <source>
        <dbReference type="SAM" id="Phobius"/>
    </source>
</evidence>
<proteinExistence type="predicted"/>
<accession>A0AAD7C846</accession>
<keyword evidence="1" id="KW-1133">Transmembrane helix</keyword>
<evidence type="ECO:0000313" key="3">
    <source>
        <dbReference type="Proteomes" id="UP001221142"/>
    </source>
</evidence>
<dbReference type="AlphaFoldDB" id="A0AAD7C846"/>
<protein>
    <recommendedName>
        <fullName evidence="4">Transmembrane protein</fullName>
    </recommendedName>
</protein>
<sequence>MNPPPQGTEISQNLIVSLLGKVISCAACIVCAVEGRYYLGGNALFLVGVALILGTFSSLCLMARIEVTHLALEPLTLAAVVVVLTGSVQILPDILVHSVLSVVLSVVTAVVVWNWTVQSLGLKHRQWQSETLERVQACATSIFFRGVDFAEGAFGDLCDTLRNCVGRTQGRVDAGKEEEEGLVTTIDSKLISLV</sequence>